<organism evidence="9 10">
    <name type="scientific">Taeniopygia guttata</name>
    <name type="common">Zebra finch</name>
    <name type="synonym">Poephila guttata</name>
    <dbReference type="NCBI Taxonomy" id="59729"/>
    <lineage>
        <taxon>Eukaryota</taxon>
        <taxon>Metazoa</taxon>
        <taxon>Chordata</taxon>
        <taxon>Craniata</taxon>
        <taxon>Vertebrata</taxon>
        <taxon>Euteleostomi</taxon>
        <taxon>Archelosauria</taxon>
        <taxon>Archosauria</taxon>
        <taxon>Dinosauria</taxon>
        <taxon>Saurischia</taxon>
        <taxon>Theropoda</taxon>
        <taxon>Coelurosauria</taxon>
        <taxon>Aves</taxon>
        <taxon>Neognathae</taxon>
        <taxon>Neoaves</taxon>
        <taxon>Telluraves</taxon>
        <taxon>Australaves</taxon>
        <taxon>Passeriformes</taxon>
        <taxon>Passeroidea</taxon>
        <taxon>Estrildidae</taxon>
        <taxon>Estrildinae</taxon>
        <taxon>Taeniopygia</taxon>
    </lineage>
</organism>
<dbReference type="Gene3D" id="3.30.230.10">
    <property type="match status" value="1"/>
</dbReference>
<reference evidence="9 10" key="1">
    <citation type="journal article" date="2010" name="Nature">
        <title>The genome of a songbird.</title>
        <authorList>
            <person name="Warren W.C."/>
            <person name="Clayton D.F."/>
            <person name="Ellegren H."/>
            <person name="Arnold A.P."/>
            <person name="Hillier L.W."/>
            <person name="Kunstner A."/>
            <person name="Searle S."/>
            <person name="White S."/>
            <person name="Vilella A.J."/>
            <person name="Fairley S."/>
            <person name="Heger A."/>
            <person name="Kong L."/>
            <person name="Ponting C.P."/>
            <person name="Jarvis E.D."/>
            <person name="Mello C.V."/>
            <person name="Minx P."/>
            <person name="Lovell P."/>
            <person name="Velho T.A."/>
            <person name="Ferris M."/>
            <person name="Balakrishnan C.N."/>
            <person name="Sinha S."/>
            <person name="Blatti C."/>
            <person name="London S.E."/>
            <person name="Li Y."/>
            <person name="Lin Y.C."/>
            <person name="George J."/>
            <person name="Sweedler J."/>
            <person name="Southey B."/>
            <person name="Gunaratne P."/>
            <person name="Watson M."/>
            <person name="Nam K."/>
            <person name="Backstrom N."/>
            <person name="Smeds L."/>
            <person name="Nabholz B."/>
            <person name="Itoh Y."/>
            <person name="Whitney O."/>
            <person name="Pfenning A.R."/>
            <person name="Howard J."/>
            <person name="Volker M."/>
            <person name="Skinner B.M."/>
            <person name="Griffin D.K."/>
            <person name="Ye L."/>
            <person name="McLaren W.M."/>
            <person name="Flicek P."/>
            <person name="Quesada V."/>
            <person name="Velasco G."/>
            <person name="Lopez-Otin C."/>
            <person name="Puente X.S."/>
            <person name="Olender T."/>
            <person name="Lancet D."/>
            <person name="Smit A.F."/>
            <person name="Hubley R."/>
            <person name="Konkel M.K."/>
            <person name="Walker J.A."/>
            <person name="Batzer M.A."/>
            <person name="Gu W."/>
            <person name="Pollock D.D."/>
            <person name="Chen L."/>
            <person name="Cheng Z."/>
            <person name="Eichler E.E."/>
            <person name="Stapley J."/>
            <person name="Slate J."/>
            <person name="Ekblom R."/>
            <person name="Birkhead T."/>
            <person name="Burke T."/>
            <person name="Burt D."/>
            <person name="Scharff C."/>
            <person name="Adam I."/>
            <person name="Richard H."/>
            <person name="Sultan M."/>
            <person name="Soldatov A."/>
            <person name="Lehrach H."/>
            <person name="Edwards S.V."/>
            <person name="Yang S.P."/>
            <person name="Li X."/>
            <person name="Graves T."/>
            <person name="Fulton L."/>
            <person name="Nelson J."/>
            <person name="Chinwalla A."/>
            <person name="Hou S."/>
            <person name="Mardis E.R."/>
            <person name="Wilson R.K."/>
        </authorList>
    </citation>
    <scope>NUCLEOTIDE SEQUENCE [LARGE SCALE GENOMIC DNA]</scope>
</reference>
<dbReference type="GO" id="GO:0003735">
    <property type="term" value="F:structural constituent of ribosome"/>
    <property type="evidence" value="ECO:0007669"/>
    <property type="project" value="InterPro"/>
</dbReference>
<accession>H0ZBE1</accession>
<dbReference type="InterPro" id="IPR000754">
    <property type="entry name" value="Ribosomal_uS9"/>
</dbReference>
<dbReference type="Ensembl" id="ENSTGUT00000007984.2">
    <property type="protein sequence ID" value="ENSTGUP00000007899.2"/>
    <property type="gene ID" value="ENSTGUG00000007667.2"/>
</dbReference>
<dbReference type="PANTHER" id="PTHR21569">
    <property type="entry name" value="RIBOSOMAL PROTEIN S9"/>
    <property type="match status" value="1"/>
</dbReference>
<keyword evidence="3 6" id="KW-0687">Ribonucleoprotein</keyword>
<dbReference type="AlphaFoldDB" id="H0ZBE1"/>
<sequence>KRIQGLLLHLLQFTTVTKGTEFVLLHLQEVQRATVSLSGTAPFSSPYSRSPPRFRFVTGIQQSALRRQQRAEHPPAAQGLAPSIRSAPAAVRALPAPLRALPAPLPRPLRALPHHSRGRPGSPCPAPTALSLPRSHSAPPAPPRLGPPALPQSAPAGPEPAVLCRAAGSDGVALCGAAPLIGGQEAPYGLSAEPPPRTGTAMPAKGPLQSVQVFGRKKTATAVAHCKRGNGLIKVNGRPLEMIEPRTLQYKLLEPVLLLGKERFAGVDIRVRVKGGGHVAQIYAIRQAISKALVAYYQKYVDEASKKEIKDILIQYDRTLLVADPRRCESKKFGGPGARARYQKSYR</sequence>
<dbReference type="GO" id="GO:0006412">
    <property type="term" value="P:translation"/>
    <property type="evidence" value="ECO:0007669"/>
    <property type="project" value="InterPro"/>
</dbReference>
<dbReference type="Pfam" id="PF00380">
    <property type="entry name" value="Ribosomal_S9"/>
    <property type="match status" value="1"/>
</dbReference>
<evidence type="ECO:0000256" key="1">
    <source>
        <dbReference type="ARBA" id="ARBA00005251"/>
    </source>
</evidence>
<dbReference type="InterPro" id="IPR020574">
    <property type="entry name" value="Ribosomal_uS9_CS"/>
</dbReference>
<feature type="chain" id="PRO_5025411473" description="Small ribosomal subunit protein uS9" evidence="8">
    <location>
        <begin position="20"/>
        <end position="347"/>
    </location>
</feature>
<keyword evidence="2 6" id="KW-0689">Ribosomal protein</keyword>
<dbReference type="GeneTree" id="ENSGT00390000013067"/>
<gene>
    <name evidence="9" type="primary">RPS16</name>
</gene>
<dbReference type="Proteomes" id="UP000007754">
    <property type="component" value="Chromosome 1A"/>
</dbReference>
<dbReference type="PANTHER" id="PTHR21569:SF16">
    <property type="entry name" value="RIBOSOMAL PROTEIN S16"/>
    <property type="match status" value="1"/>
</dbReference>
<dbReference type="SUPFAM" id="SSF54211">
    <property type="entry name" value="Ribosomal protein S5 domain 2-like"/>
    <property type="match status" value="1"/>
</dbReference>
<feature type="region of interest" description="Disordered" evidence="7">
    <location>
        <begin position="63"/>
        <end position="83"/>
    </location>
</feature>
<feature type="compositionally biased region" description="Pro residues" evidence="7">
    <location>
        <begin position="139"/>
        <end position="150"/>
    </location>
</feature>
<feature type="region of interest" description="Disordered" evidence="7">
    <location>
        <begin position="102"/>
        <end position="162"/>
    </location>
</feature>
<dbReference type="InParanoid" id="H0ZBE1"/>
<evidence type="ECO:0000256" key="8">
    <source>
        <dbReference type="SAM" id="SignalP"/>
    </source>
</evidence>
<protein>
    <recommendedName>
        <fullName evidence="4">Small ribosomal subunit protein uS9</fullName>
    </recommendedName>
    <alternativeName>
        <fullName evidence="5">40S ribosomal protein S16</fullName>
    </alternativeName>
</protein>
<evidence type="ECO:0000313" key="9">
    <source>
        <dbReference type="Ensembl" id="ENSTGUP00000007899.2"/>
    </source>
</evidence>
<evidence type="ECO:0000256" key="7">
    <source>
        <dbReference type="SAM" id="MobiDB-lite"/>
    </source>
</evidence>
<dbReference type="GO" id="GO:0000462">
    <property type="term" value="P:maturation of SSU-rRNA from tricistronic rRNA transcript (SSU-rRNA, 5.8S rRNA, LSU-rRNA)"/>
    <property type="evidence" value="ECO:0007669"/>
    <property type="project" value="TreeGrafter"/>
</dbReference>
<comment type="similarity">
    <text evidence="1 6">Belongs to the universal ribosomal protein uS9 family.</text>
</comment>
<dbReference type="InterPro" id="IPR020568">
    <property type="entry name" value="Ribosomal_Su5_D2-typ_SF"/>
</dbReference>
<keyword evidence="10" id="KW-1185">Reference proteome</keyword>
<reference evidence="9" key="2">
    <citation type="submission" date="2025-08" db="UniProtKB">
        <authorList>
            <consortium name="Ensembl"/>
        </authorList>
    </citation>
    <scope>IDENTIFICATION</scope>
</reference>
<evidence type="ECO:0000256" key="2">
    <source>
        <dbReference type="ARBA" id="ARBA00022980"/>
    </source>
</evidence>
<dbReference type="GO" id="GO:0003723">
    <property type="term" value="F:RNA binding"/>
    <property type="evidence" value="ECO:0007669"/>
    <property type="project" value="TreeGrafter"/>
</dbReference>
<evidence type="ECO:0000256" key="5">
    <source>
        <dbReference type="ARBA" id="ARBA00043019"/>
    </source>
</evidence>
<feature type="signal peptide" evidence="8">
    <location>
        <begin position="1"/>
        <end position="19"/>
    </location>
</feature>
<dbReference type="STRING" id="59729.ENSTGUP00000007899"/>
<evidence type="ECO:0000256" key="4">
    <source>
        <dbReference type="ARBA" id="ARBA00035259"/>
    </source>
</evidence>
<dbReference type="GO" id="GO:0022627">
    <property type="term" value="C:cytosolic small ribosomal subunit"/>
    <property type="evidence" value="ECO:0007669"/>
    <property type="project" value="TreeGrafter"/>
</dbReference>
<dbReference type="FunFam" id="3.30.230.10:FF:000184">
    <property type="entry name" value="40S ribosomal protein S16"/>
    <property type="match status" value="1"/>
</dbReference>
<dbReference type="PROSITE" id="PS00360">
    <property type="entry name" value="RIBOSOMAL_S9"/>
    <property type="match status" value="1"/>
</dbReference>
<feature type="compositionally biased region" description="Low complexity" evidence="7">
    <location>
        <begin position="129"/>
        <end position="138"/>
    </location>
</feature>
<evidence type="ECO:0000256" key="6">
    <source>
        <dbReference type="RuleBase" id="RU003815"/>
    </source>
</evidence>
<evidence type="ECO:0000256" key="3">
    <source>
        <dbReference type="ARBA" id="ARBA00023274"/>
    </source>
</evidence>
<dbReference type="InterPro" id="IPR014721">
    <property type="entry name" value="Ribsml_uS5_D2-typ_fold_subgr"/>
</dbReference>
<evidence type="ECO:0000313" key="10">
    <source>
        <dbReference type="Proteomes" id="UP000007754"/>
    </source>
</evidence>
<dbReference type="HOGENOM" id="CLU_046483_4_0_1"/>
<name>H0ZBE1_TAEGU</name>
<keyword evidence="8" id="KW-0732">Signal</keyword>
<proteinExistence type="inferred from homology"/>
<reference evidence="9" key="3">
    <citation type="submission" date="2025-09" db="UniProtKB">
        <authorList>
            <consortium name="Ensembl"/>
        </authorList>
    </citation>
    <scope>IDENTIFICATION</scope>
</reference>